<dbReference type="EMBL" id="FUWS01000004">
    <property type="protein sequence ID" value="SJZ91888.1"/>
    <property type="molecule type" value="Genomic_DNA"/>
</dbReference>
<evidence type="ECO:0000256" key="1">
    <source>
        <dbReference type="ARBA" id="ARBA00022603"/>
    </source>
</evidence>
<dbReference type="Proteomes" id="UP000190637">
    <property type="component" value="Unassembled WGS sequence"/>
</dbReference>
<accession>A0A1T4PLX6</accession>
<name>A0A1T4PLX6_9ACTN</name>
<dbReference type="RefSeq" id="WP_078761201.1">
    <property type="nucleotide sequence ID" value="NZ_FUWS01000004.1"/>
</dbReference>
<keyword evidence="2 5" id="KW-0808">Transferase</keyword>
<dbReference type="CDD" id="cd02440">
    <property type="entry name" value="AdoMet_MTases"/>
    <property type="match status" value="1"/>
</dbReference>
<gene>
    <name evidence="5" type="ORF">SAMN02745673_01856</name>
</gene>
<dbReference type="GO" id="GO:0008168">
    <property type="term" value="F:methyltransferase activity"/>
    <property type="evidence" value="ECO:0007669"/>
    <property type="project" value="UniProtKB-KW"/>
</dbReference>
<dbReference type="InterPro" id="IPR029063">
    <property type="entry name" value="SAM-dependent_MTases_sf"/>
</dbReference>
<dbReference type="Pfam" id="PF13649">
    <property type="entry name" value="Methyltransf_25"/>
    <property type="match status" value="1"/>
</dbReference>
<evidence type="ECO:0000313" key="5">
    <source>
        <dbReference type="EMBL" id="SJZ91888.1"/>
    </source>
</evidence>
<evidence type="ECO:0000259" key="4">
    <source>
        <dbReference type="Pfam" id="PF13649"/>
    </source>
</evidence>
<protein>
    <submittedName>
        <fullName evidence="5">Methyltransferase domain-containing protein</fullName>
    </submittedName>
</protein>
<sequence>MHHHQSHEHHGTSGAEYWDGRYGENARMWSGKPNAALVREVADLAPGSALDLGCGEGADAIWLAGRGWRVTATDISAVALGRAADHAGSAGVADRIDWQRHDLEQTFPEGTFDLVSSCFLHSPWDMPRELILRRAAAAVAPGGTLLVVGHSGPAPWADGHAQEVHLPGPREVLDSLELAEGQWEVLVCEEHERVQTGPDGQQFTRTDNTVRVRRLPA</sequence>
<keyword evidence="1 5" id="KW-0489">Methyltransferase</keyword>
<dbReference type="InterPro" id="IPR041698">
    <property type="entry name" value="Methyltransf_25"/>
</dbReference>
<dbReference type="PANTHER" id="PTHR43464:SF19">
    <property type="entry name" value="UBIQUINONE BIOSYNTHESIS O-METHYLTRANSFERASE, MITOCHONDRIAL"/>
    <property type="match status" value="1"/>
</dbReference>
<evidence type="ECO:0000256" key="3">
    <source>
        <dbReference type="ARBA" id="ARBA00022691"/>
    </source>
</evidence>
<evidence type="ECO:0000313" key="6">
    <source>
        <dbReference type="Proteomes" id="UP000190637"/>
    </source>
</evidence>
<dbReference type="AlphaFoldDB" id="A0A1T4PLX6"/>
<dbReference type="GO" id="GO:0032259">
    <property type="term" value="P:methylation"/>
    <property type="evidence" value="ECO:0007669"/>
    <property type="project" value="UniProtKB-KW"/>
</dbReference>
<dbReference type="STRING" id="1122192.SAMN02745673_01856"/>
<dbReference type="Gene3D" id="3.40.50.150">
    <property type="entry name" value="Vaccinia Virus protein VP39"/>
    <property type="match status" value="1"/>
</dbReference>
<evidence type="ECO:0000256" key="2">
    <source>
        <dbReference type="ARBA" id="ARBA00022679"/>
    </source>
</evidence>
<reference evidence="5 6" key="1">
    <citation type="submission" date="2017-02" db="EMBL/GenBank/DDBJ databases">
        <authorList>
            <person name="Peterson S.W."/>
        </authorList>
    </citation>
    <scope>NUCLEOTIDE SEQUENCE [LARGE SCALE GENOMIC DNA]</scope>
    <source>
        <strain evidence="5 6">DSM 45154</strain>
    </source>
</reference>
<feature type="domain" description="Methyltransferase" evidence="4">
    <location>
        <begin position="50"/>
        <end position="143"/>
    </location>
</feature>
<dbReference type="PANTHER" id="PTHR43464">
    <property type="entry name" value="METHYLTRANSFERASE"/>
    <property type="match status" value="1"/>
</dbReference>
<organism evidence="5 6">
    <name type="scientific">Marinactinospora thermotolerans DSM 45154</name>
    <dbReference type="NCBI Taxonomy" id="1122192"/>
    <lineage>
        <taxon>Bacteria</taxon>
        <taxon>Bacillati</taxon>
        <taxon>Actinomycetota</taxon>
        <taxon>Actinomycetes</taxon>
        <taxon>Streptosporangiales</taxon>
        <taxon>Nocardiopsidaceae</taxon>
        <taxon>Marinactinospora</taxon>
    </lineage>
</organism>
<dbReference type="SUPFAM" id="SSF53335">
    <property type="entry name" value="S-adenosyl-L-methionine-dependent methyltransferases"/>
    <property type="match status" value="1"/>
</dbReference>
<keyword evidence="6" id="KW-1185">Reference proteome</keyword>
<proteinExistence type="predicted"/>
<keyword evidence="3" id="KW-0949">S-adenosyl-L-methionine</keyword>